<organism evidence="2 3">
    <name type="scientific">Blumeria hordei</name>
    <name type="common">Barley powdery mildew</name>
    <name type="synonym">Blumeria graminis f. sp. hordei</name>
    <dbReference type="NCBI Taxonomy" id="2867405"/>
    <lineage>
        <taxon>Eukaryota</taxon>
        <taxon>Fungi</taxon>
        <taxon>Dikarya</taxon>
        <taxon>Ascomycota</taxon>
        <taxon>Pezizomycotina</taxon>
        <taxon>Leotiomycetes</taxon>
        <taxon>Erysiphales</taxon>
        <taxon>Erysiphaceae</taxon>
        <taxon>Blumeria</taxon>
    </lineage>
</organism>
<dbReference type="EMBL" id="UNSH01000081">
    <property type="protein sequence ID" value="SZF05598.1"/>
    <property type="molecule type" value="Genomic_DNA"/>
</dbReference>
<dbReference type="CDD" id="cd02947">
    <property type="entry name" value="TRX_family"/>
    <property type="match status" value="1"/>
</dbReference>
<dbReference type="InterPro" id="IPR036249">
    <property type="entry name" value="Thioredoxin-like_sf"/>
</dbReference>
<feature type="domain" description="Thioredoxin" evidence="1">
    <location>
        <begin position="9"/>
        <end position="93"/>
    </location>
</feature>
<dbReference type="AlphaFoldDB" id="A0A383V162"/>
<dbReference type="Pfam" id="PF00085">
    <property type="entry name" value="Thioredoxin"/>
    <property type="match status" value="1"/>
</dbReference>
<gene>
    <name evidence="2" type="ORF">BLGHR1_16401</name>
</gene>
<evidence type="ECO:0000313" key="3">
    <source>
        <dbReference type="Proteomes" id="UP000275772"/>
    </source>
</evidence>
<dbReference type="PANTHER" id="PTHR10438:SF468">
    <property type="entry name" value="THIOREDOXIN-1-RELATED"/>
    <property type="match status" value="1"/>
</dbReference>
<sequence>MVVHRISSVDEYHKLIKSHENVVLLFASDWSGTRDTVTPVFEKLSDEIKDVHFVSVNGKDSSALCAELYVLAMPAYVAVKNGEKVDQLMGVFPYEMRHSMTNFGYKMIEDKLVKR</sequence>
<dbReference type="PANTHER" id="PTHR10438">
    <property type="entry name" value="THIOREDOXIN"/>
    <property type="match status" value="1"/>
</dbReference>
<evidence type="ECO:0000259" key="1">
    <source>
        <dbReference type="Pfam" id="PF00085"/>
    </source>
</evidence>
<dbReference type="VEuPathDB" id="FungiDB:BLGHR1_16401"/>
<dbReference type="SUPFAM" id="SSF52833">
    <property type="entry name" value="Thioredoxin-like"/>
    <property type="match status" value="1"/>
</dbReference>
<reference evidence="2 3" key="1">
    <citation type="submission" date="2017-11" db="EMBL/GenBank/DDBJ databases">
        <authorList>
            <person name="Kracher B."/>
        </authorList>
    </citation>
    <scope>NUCLEOTIDE SEQUENCE [LARGE SCALE GENOMIC DNA]</scope>
    <source>
        <strain evidence="2 3">RACE1</strain>
    </source>
</reference>
<evidence type="ECO:0000313" key="2">
    <source>
        <dbReference type="EMBL" id="SZF05598.1"/>
    </source>
</evidence>
<name>A0A383V162_BLUHO</name>
<dbReference type="InterPro" id="IPR013766">
    <property type="entry name" value="Thioredoxin_domain"/>
</dbReference>
<dbReference type="InterPro" id="IPR050620">
    <property type="entry name" value="Thioredoxin_H-type-like"/>
</dbReference>
<dbReference type="Proteomes" id="UP000275772">
    <property type="component" value="Unassembled WGS sequence"/>
</dbReference>
<proteinExistence type="predicted"/>
<accession>A0A383V162</accession>
<protein>
    <recommendedName>
        <fullName evidence="1">Thioredoxin domain-containing protein</fullName>
    </recommendedName>
</protein>
<dbReference type="Gene3D" id="3.40.30.10">
    <property type="entry name" value="Glutaredoxin"/>
    <property type="match status" value="1"/>
</dbReference>